<accession>A0A8H3WEA8</accession>
<reference evidence="3 4" key="1">
    <citation type="submission" date="2019-12" db="EMBL/GenBank/DDBJ databases">
        <title>A genome sequence resource for the geographically widespread anthracnose pathogen Colletotrichum asianum.</title>
        <authorList>
            <person name="Meng Y."/>
        </authorList>
    </citation>
    <scope>NUCLEOTIDE SEQUENCE [LARGE SCALE GENOMIC DNA]</scope>
    <source>
        <strain evidence="3 4">ICMP 18580</strain>
    </source>
</reference>
<proteinExistence type="predicted"/>
<evidence type="ECO:0000313" key="1">
    <source>
        <dbReference type="EMBL" id="KAF0320053.1"/>
    </source>
</evidence>
<name>A0A8H3WEA8_9PEZI</name>
<protein>
    <submittedName>
        <fullName evidence="3">Uncharacterized protein</fullName>
    </submittedName>
</protein>
<organism evidence="3 4">
    <name type="scientific">Colletotrichum asianum</name>
    <dbReference type="NCBI Taxonomy" id="702518"/>
    <lineage>
        <taxon>Eukaryota</taxon>
        <taxon>Fungi</taxon>
        <taxon>Dikarya</taxon>
        <taxon>Ascomycota</taxon>
        <taxon>Pezizomycotina</taxon>
        <taxon>Sordariomycetes</taxon>
        <taxon>Hypocreomycetidae</taxon>
        <taxon>Glomerellales</taxon>
        <taxon>Glomerellaceae</taxon>
        <taxon>Colletotrichum</taxon>
        <taxon>Colletotrichum gloeosporioides species complex</taxon>
    </lineage>
</organism>
<evidence type="ECO:0000313" key="2">
    <source>
        <dbReference type="EMBL" id="KAF0320664.1"/>
    </source>
</evidence>
<evidence type="ECO:0000313" key="4">
    <source>
        <dbReference type="Proteomes" id="UP000434172"/>
    </source>
</evidence>
<dbReference type="EMBL" id="WOWK01000080">
    <property type="protein sequence ID" value="KAF0320664.1"/>
    <property type="molecule type" value="Genomic_DNA"/>
</dbReference>
<gene>
    <name evidence="3" type="ORF">GQ607_006298</name>
    <name evidence="2" type="ORF">GQ607_012061</name>
    <name evidence="1" type="ORF">GQ607_012647</name>
</gene>
<dbReference type="EMBL" id="WOWK01000087">
    <property type="protein sequence ID" value="KAF0320053.1"/>
    <property type="molecule type" value="Genomic_DNA"/>
</dbReference>
<dbReference type="Proteomes" id="UP000434172">
    <property type="component" value="Unassembled WGS sequence"/>
</dbReference>
<keyword evidence="4" id="KW-1185">Reference proteome</keyword>
<dbReference type="EMBL" id="WOWK01000030">
    <property type="protein sequence ID" value="KAF0326398.1"/>
    <property type="molecule type" value="Genomic_DNA"/>
</dbReference>
<comment type="caution">
    <text evidence="3">The sequence shown here is derived from an EMBL/GenBank/DDBJ whole genome shotgun (WGS) entry which is preliminary data.</text>
</comment>
<evidence type="ECO:0000313" key="3">
    <source>
        <dbReference type="EMBL" id="KAF0326398.1"/>
    </source>
</evidence>
<sequence>MVTLSSKGL</sequence>